<dbReference type="RefSeq" id="WP_017982630.1">
    <property type="nucleotide sequence ID" value="NZ_AQUL01000001.1"/>
</dbReference>
<dbReference type="OrthoDB" id="3830295at2"/>
<keyword evidence="3" id="KW-1185">Reference proteome</keyword>
<dbReference type="eggNOG" id="ENOG50332CR">
    <property type="taxonomic scope" value="Bacteria"/>
</dbReference>
<dbReference type="EMBL" id="CP009110">
    <property type="protein sequence ID" value="AIJ23797.1"/>
    <property type="molecule type" value="Genomic_DNA"/>
</dbReference>
<dbReference type="Proteomes" id="UP000062973">
    <property type="component" value="Chromosome"/>
</dbReference>
<gene>
    <name evidence="2" type="ORF">AMETH_3705</name>
</gene>
<dbReference type="HOGENOM" id="CLU_153694_0_0_11"/>
<accession>A0A076N1J9</accession>
<sequence>MKIDELIEKAKSSAGAKLVYTEPYEKDGITVIAAASVASGAGGGDGVDKEGQHGEGGGFGLTAKPTGAYVIKDGTLRWEPAVDVNRLAGVVGAVVVAVLLVSSRIAKVHARRAIARAAVVPAP</sequence>
<protein>
    <recommendedName>
        <fullName evidence="4">Sporulation protein YtfJ</fullName>
    </recommendedName>
</protein>
<name>A0A076N1J9_AMYME</name>
<evidence type="ECO:0000313" key="2">
    <source>
        <dbReference type="EMBL" id="AIJ23797.1"/>
    </source>
</evidence>
<feature type="region of interest" description="Disordered" evidence="1">
    <location>
        <begin position="40"/>
        <end position="60"/>
    </location>
</feature>
<evidence type="ECO:0000256" key="1">
    <source>
        <dbReference type="SAM" id="MobiDB-lite"/>
    </source>
</evidence>
<evidence type="ECO:0008006" key="4">
    <source>
        <dbReference type="Google" id="ProtNLM"/>
    </source>
</evidence>
<proteinExistence type="predicted"/>
<dbReference type="KEGG" id="amq:AMETH_3705"/>
<dbReference type="PATRIC" id="fig|1068978.7.peg.3960"/>
<evidence type="ECO:0000313" key="3">
    <source>
        <dbReference type="Proteomes" id="UP000062973"/>
    </source>
</evidence>
<dbReference type="STRING" id="1068978.AMETH_3705"/>
<organism evidence="2 3">
    <name type="scientific">Amycolatopsis methanolica 239</name>
    <dbReference type="NCBI Taxonomy" id="1068978"/>
    <lineage>
        <taxon>Bacteria</taxon>
        <taxon>Bacillati</taxon>
        <taxon>Actinomycetota</taxon>
        <taxon>Actinomycetes</taxon>
        <taxon>Pseudonocardiales</taxon>
        <taxon>Pseudonocardiaceae</taxon>
        <taxon>Amycolatopsis</taxon>
        <taxon>Amycolatopsis methanolica group</taxon>
    </lineage>
</organism>
<reference evidence="2 3" key="1">
    <citation type="submission" date="2014-07" db="EMBL/GenBank/DDBJ databases">
        <title>Whole Genome Sequence of the Amycolatopsis methanolica 239.</title>
        <authorList>
            <person name="Tang B."/>
        </authorList>
    </citation>
    <scope>NUCLEOTIDE SEQUENCE [LARGE SCALE GENOMIC DNA]</scope>
    <source>
        <strain evidence="2 3">239</strain>
    </source>
</reference>
<dbReference type="AlphaFoldDB" id="A0A076N1J9"/>